<feature type="transmembrane region" description="Helical" evidence="2">
    <location>
        <begin position="121"/>
        <end position="142"/>
    </location>
</feature>
<dbReference type="Proteomes" id="UP000726777">
    <property type="component" value="Unassembled WGS sequence"/>
</dbReference>
<evidence type="ECO:0000313" key="4">
    <source>
        <dbReference type="Proteomes" id="UP000726777"/>
    </source>
</evidence>
<dbReference type="AlphaFoldDB" id="A0A9Q3UKK8"/>
<accession>A0A9Q3UKK8</accession>
<sequence>MTEKREGLSDKEVEQLSGIEFQSQSYGSFYNTTLEKDKSILTLSVAGIGFLLTLLQFTKSISYYELAFFLIAAASYLVAIYCVISIFGKNSTFIIELVNKRDVSVKQYQLDVLDKTAIRSFYLAIVMTVLLGASTSQSMFTIGEEAMSDNKQQTQELAINSCLQASELHKSFQGASALQGTTQQQTSGQSQATGAAAMMPGSNTSSSTSESSGS</sequence>
<evidence type="ECO:0000256" key="1">
    <source>
        <dbReference type="SAM" id="MobiDB-lite"/>
    </source>
</evidence>
<keyword evidence="2" id="KW-0472">Membrane</keyword>
<dbReference type="RefSeq" id="WP_043043922.1">
    <property type="nucleotide sequence ID" value="NZ_CP064041.1"/>
</dbReference>
<keyword evidence="2" id="KW-1133">Transmembrane helix</keyword>
<gene>
    <name evidence="3" type="ORF">IB292_25935</name>
</gene>
<protein>
    <submittedName>
        <fullName evidence="3">Uncharacterized protein</fullName>
    </submittedName>
</protein>
<feature type="transmembrane region" description="Helical" evidence="2">
    <location>
        <begin position="39"/>
        <end position="57"/>
    </location>
</feature>
<reference evidence="3" key="1">
    <citation type="submission" date="2020-09" db="EMBL/GenBank/DDBJ databases">
        <title>Genome sequence of Vibrio parahaemolyticus isolates.</title>
        <authorList>
            <person name="Hammerl J.A."/>
            <person name="Strauch E."/>
        </authorList>
    </citation>
    <scope>NUCLEOTIDE SEQUENCE</scope>
    <source>
        <strain evidence="3">17-VB00146</strain>
    </source>
</reference>
<dbReference type="EMBL" id="JACVHL010000053">
    <property type="protein sequence ID" value="MCC3808435.1"/>
    <property type="molecule type" value="Genomic_DNA"/>
</dbReference>
<comment type="caution">
    <text evidence="3">The sequence shown here is derived from an EMBL/GenBank/DDBJ whole genome shotgun (WGS) entry which is preliminary data.</text>
</comment>
<evidence type="ECO:0000256" key="2">
    <source>
        <dbReference type="SAM" id="Phobius"/>
    </source>
</evidence>
<proteinExistence type="predicted"/>
<organism evidence="3 4">
    <name type="scientific">Vibrio parahaemolyticus</name>
    <dbReference type="NCBI Taxonomy" id="670"/>
    <lineage>
        <taxon>Bacteria</taxon>
        <taxon>Pseudomonadati</taxon>
        <taxon>Pseudomonadota</taxon>
        <taxon>Gammaproteobacteria</taxon>
        <taxon>Vibrionales</taxon>
        <taxon>Vibrionaceae</taxon>
        <taxon>Vibrio</taxon>
    </lineage>
</organism>
<keyword evidence="2" id="KW-0812">Transmembrane</keyword>
<feature type="region of interest" description="Disordered" evidence="1">
    <location>
        <begin position="179"/>
        <end position="214"/>
    </location>
</feature>
<feature type="transmembrane region" description="Helical" evidence="2">
    <location>
        <begin position="66"/>
        <end position="87"/>
    </location>
</feature>
<evidence type="ECO:0000313" key="3">
    <source>
        <dbReference type="EMBL" id="MCC3808435.1"/>
    </source>
</evidence>
<name>A0A9Q3UKK8_VIBPH</name>